<feature type="region of interest" description="Disordered" evidence="1">
    <location>
        <begin position="66"/>
        <end position="112"/>
    </location>
</feature>
<dbReference type="RefSeq" id="WP_071062149.1">
    <property type="nucleotide sequence ID" value="NZ_MAXA01000125.1"/>
</dbReference>
<evidence type="ECO:0000256" key="1">
    <source>
        <dbReference type="SAM" id="MobiDB-lite"/>
    </source>
</evidence>
<protein>
    <submittedName>
        <fullName evidence="2">Uncharacterized protein</fullName>
    </submittedName>
</protein>
<sequence>MLDSEIRSRVEERAGRIQAWWAITQMDGRVKAVAFGSLGLCVAEPTTRPNGTRSYSVSTYVIDPATVRRKNIDHRPGARASGTPPPAASSTSTADEHLPYGAPPSTSLSSREREVLGNLPPLVQQLLQEPFVRGEQILRADWHYEGTATTMDAVTFILAGPRTVTVAAGRMRIPPGHSLATAHWSLACYRADVVRRIGR</sequence>
<evidence type="ECO:0000313" key="2">
    <source>
        <dbReference type="EMBL" id="OHV35551.1"/>
    </source>
</evidence>
<evidence type="ECO:0000313" key="3">
    <source>
        <dbReference type="Proteomes" id="UP000179769"/>
    </source>
</evidence>
<reference evidence="3" key="1">
    <citation type="submission" date="2016-07" db="EMBL/GenBank/DDBJ databases">
        <title>Frankia sp. NRRL B-16219 Genome sequencing.</title>
        <authorList>
            <person name="Ghodhbane-Gtari F."/>
            <person name="Swanson E."/>
            <person name="Gueddou A."/>
            <person name="Louati M."/>
            <person name="Nouioui I."/>
            <person name="Hezbri K."/>
            <person name="Abebe-Akele F."/>
            <person name="Simpson S."/>
            <person name="Morris K."/>
            <person name="Thomas K."/>
            <person name="Gtari M."/>
            <person name="Tisa L.S."/>
        </authorList>
    </citation>
    <scope>NUCLEOTIDE SEQUENCE [LARGE SCALE GENOMIC DNA]</scope>
    <source>
        <strain evidence="3">NRRL B-16219</strain>
    </source>
</reference>
<proteinExistence type="predicted"/>
<keyword evidence="3" id="KW-1185">Reference proteome</keyword>
<dbReference type="OrthoDB" id="4310850at2"/>
<organism evidence="2 3">
    <name type="scientific">Parafrankia soli</name>
    <dbReference type="NCBI Taxonomy" id="2599596"/>
    <lineage>
        <taxon>Bacteria</taxon>
        <taxon>Bacillati</taxon>
        <taxon>Actinomycetota</taxon>
        <taxon>Actinomycetes</taxon>
        <taxon>Frankiales</taxon>
        <taxon>Frankiaceae</taxon>
        <taxon>Parafrankia</taxon>
    </lineage>
</organism>
<name>A0A1S1QQ42_9ACTN</name>
<accession>A0A1S1QQ42</accession>
<dbReference type="Proteomes" id="UP000179769">
    <property type="component" value="Unassembled WGS sequence"/>
</dbReference>
<comment type="caution">
    <text evidence="2">The sequence shown here is derived from an EMBL/GenBank/DDBJ whole genome shotgun (WGS) entry which is preliminary data.</text>
</comment>
<dbReference type="AlphaFoldDB" id="A0A1S1QQ42"/>
<feature type="compositionally biased region" description="Low complexity" evidence="1">
    <location>
        <begin position="78"/>
        <end position="93"/>
    </location>
</feature>
<dbReference type="EMBL" id="MAXA01000125">
    <property type="protein sequence ID" value="OHV35551.1"/>
    <property type="molecule type" value="Genomic_DNA"/>
</dbReference>
<gene>
    <name evidence="2" type="ORF">BBK14_15115</name>
</gene>